<dbReference type="InterPro" id="IPR041465">
    <property type="entry name" value="SfsA_N"/>
</dbReference>
<reference evidence="4 5" key="1">
    <citation type="submission" date="2020-04" db="EMBL/GenBank/DDBJ databases">
        <title>Ferrimonas sp. S7 isolated from sea water.</title>
        <authorList>
            <person name="Bae S.S."/>
            <person name="Baek K."/>
        </authorList>
    </citation>
    <scope>NUCLEOTIDE SEQUENCE [LARGE SCALE GENOMIC DNA]</scope>
    <source>
        <strain evidence="4 5">S7</strain>
    </source>
</reference>
<dbReference type="CDD" id="cd22359">
    <property type="entry name" value="SfsA-like_bacterial"/>
    <property type="match status" value="1"/>
</dbReference>
<dbReference type="EMBL" id="CP051180">
    <property type="protein sequence ID" value="QIZ77680.1"/>
    <property type="molecule type" value="Genomic_DNA"/>
</dbReference>
<evidence type="ECO:0000313" key="4">
    <source>
        <dbReference type="EMBL" id="QIZ77680.1"/>
    </source>
</evidence>
<dbReference type="GO" id="GO:0003677">
    <property type="term" value="F:DNA binding"/>
    <property type="evidence" value="ECO:0007669"/>
    <property type="project" value="InterPro"/>
</dbReference>
<protein>
    <recommendedName>
        <fullName evidence="1">Sugar fermentation stimulation protein homolog</fullName>
    </recommendedName>
</protein>
<evidence type="ECO:0000256" key="1">
    <source>
        <dbReference type="HAMAP-Rule" id="MF_00095"/>
    </source>
</evidence>
<dbReference type="Proteomes" id="UP000501602">
    <property type="component" value="Chromosome"/>
</dbReference>
<dbReference type="NCBIfam" id="TIGR00230">
    <property type="entry name" value="sfsA"/>
    <property type="match status" value="1"/>
</dbReference>
<organism evidence="4 5">
    <name type="scientific">Ferrimonas lipolytica</name>
    <dbReference type="NCBI Taxonomy" id="2724191"/>
    <lineage>
        <taxon>Bacteria</taxon>
        <taxon>Pseudomonadati</taxon>
        <taxon>Pseudomonadota</taxon>
        <taxon>Gammaproteobacteria</taxon>
        <taxon>Alteromonadales</taxon>
        <taxon>Ferrimonadaceae</taxon>
        <taxon>Ferrimonas</taxon>
    </lineage>
</organism>
<name>A0A6H1UGF3_9GAMM</name>
<dbReference type="AlphaFoldDB" id="A0A6H1UGF3"/>
<dbReference type="FunFam" id="2.40.50.580:FF:000001">
    <property type="entry name" value="Sugar fermentation stimulation protein A"/>
    <property type="match status" value="1"/>
</dbReference>
<keyword evidence="5" id="KW-1185">Reference proteome</keyword>
<dbReference type="FunFam" id="3.40.1350.60:FF:000001">
    <property type="entry name" value="Sugar fermentation stimulation protein A"/>
    <property type="match status" value="1"/>
</dbReference>
<feature type="domain" description="Sugar fermentation stimulation protein C-terminal" evidence="2">
    <location>
        <begin position="84"/>
        <end position="222"/>
    </location>
</feature>
<gene>
    <name evidence="1 4" type="primary">sfsA</name>
    <name evidence="4" type="ORF">HER31_12705</name>
</gene>
<accession>A0A6H1UGF3</accession>
<dbReference type="RefSeq" id="WP_168660939.1">
    <property type="nucleotide sequence ID" value="NZ_CP051180.1"/>
</dbReference>
<dbReference type="HAMAP" id="MF_00095">
    <property type="entry name" value="SfsA"/>
    <property type="match status" value="1"/>
</dbReference>
<dbReference type="Pfam" id="PF17746">
    <property type="entry name" value="SfsA_N"/>
    <property type="match status" value="1"/>
</dbReference>
<dbReference type="KEGG" id="fes:HER31_12705"/>
<dbReference type="Gene3D" id="2.40.50.580">
    <property type="match status" value="1"/>
</dbReference>
<dbReference type="Gene3D" id="3.40.1350.60">
    <property type="match status" value="1"/>
</dbReference>
<proteinExistence type="inferred from homology"/>
<dbReference type="PANTHER" id="PTHR30545">
    <property type="entry name" value="SUGAR FERMENTATION STIMULATION PROTEIN A"/>
    <property type="match status" value="1"/>
</dbReference>
<dbReference type="Pfam" id="PF03749">
    <property type="entry name" value="SfsA"/>
    <property type="match status" value="1"/>
</dbReference>
<evidence type="ECO:0000259" key="3">
    <source>
        <dbReference type="Pfam" id="PF17746"/>
    </source>
</evidence>
<evidence type="ECO:0000259" key="2">
    <source>
        <dbReference type="Pfam" id="PF03749"/>
    </source>
</evidence>
<dbReference type="InterPro" id="IPR040452">
    <property type="entry name" value="SfsA_C"/>
</dbReference>
<dbReference type="InterPro" id="IPR005224">
    <property type="entry name" value="SfsA"/>
</dbReference>
<feature type="domain" description="SfsA N-terminal OB" evidence="3">
    <location>
        <begin position="13"/>
        <end position="77"/>
    </location>
</feature>
<dbReference type="PANTHER" id="PTHR30545:SF2">
    <property type="entry name" value="SUGAR FERMENTATION STIMULATION PROTEIN A"/>
    <property type="match status" value="1"/>
</dbReference>
<evidence type="ECO:0000313" key="5">
    <source>
        <dbReference type="Proteomes" id="UP000501602"/>
    </source>
</evidence>
<comment type="similarity">
    <text evidence="1">Belongs to the SfsA family.</text>
</comment>
<sequence>MKFEPKLESARLIKRYKRFLADIELANGTQITIHCPNTGAMTGCAEPGWRVHYSDSNNPKRKYRHTWEWVENGQGDAIVVNTGRANYLAEEALTNKLIPQLAGYNSIKREVKYGQENSRIDLLLQNSDLCDCYVEVKNVTLLAEDGQGYFPDAVTTRGQKHLRELMSMVAQGSRACILFVVAHSGITKVTPAEHIDPKYAQLCRDAVAGGVEFYAVSAHAHSEGISLIEPIDVMI</sequence>